<evidence type="ECO:0000259" key="4">
    <source>
        <dbReference type="PROSITE" id="PS51160"/>
    </source>
</evidence>
<dbReference type="PANTHER" id="PTHR47268:SF4">
    <property type="entry name" value="ACYLPHOSPHATASE"/>
    <property type="match status" value="1"/>
</dbReference>
<organism evidence="5 6">
    <name type="scientific">Discina gigas</name>
    <dbReference type="NCBI Taxonomy" id="1032678"/>
    <lineage>
        <taxon>Eukaryota</taxon>
        <taxon>Fungi</taxon>
        <taxon>Dikarya</taxon>
        <taxon>Ascomycota</taxon>
        <taxon>Pezizomycotina</taxon>
        <taxon>Pezizomycetes</taxon>
        <taxon>Pezizales</taxon>
        <taxon>Discinaceae</taxon>
        <taxon>Discina</taxon>
    </lineage>
</organism>
<dbReference type="EMBL" id="JBBBZM010000005">
    <property type="protein sequence ID" value="KAL0640246.1"/>
    <property type="molecule type" value="Genomic_DNA"/>
</dbReference>
<gene>
    <name evidence="5" type="ORF">Q9L58_000807</name>
</gene>
<feature type="active site" evidence="1">
    <location>
        <position position="20"/>
    </location>
</feature>
<dbReference type="InterPro" id="IPR017968">
    <property type="entry name" value="Acylphosphatase_CS"/>
</dbReference>
<evidence type="ECO:0000313" key="5">
    <source>
        <dbReference type="EMBL" id="KAL0640246.1"/>
    </source>
</evidence>
<reference evidence="5 6" key="1">
    <citation type="submission" date="2024-02" db="EMBL/GenBank/DDBJ databases">
        <title>Discinaceae phylogenomics.</title>
        <authorList>
            <person name="Dirks A.C."/>
            <person name="James T.Y."/>
        </authorList>
    </citation>
    <scope>NUCLEOTIDE SEQUENCE [LARGE SCALE GENOMIC DNA]</scope>
    <source>
        <strain evidence="5 6">ACD0624</strain>
    </source>
</reference>
<dbReference type="PROSITE" id="PS00151">
    <property type="entry name" value="ACYLPHOSPHATASE_2"/>
    <property type="match status" value="1"/>
</dbReference>
<comment type="catalytic activity">
    <reaction evidence="1 2">
        <text>an acyl phosphate + H2O = a carboxylate + phosphate + H(+)</text>
        <dbReference type="Rhea" id="RHEA:14965"/>
        <dbReference type="ChEBI" id="CHEBI:15377"/>
        <dbReference type="ChEBI" id="CHEBI:15378"/>
        <dbReference type="ChEBI" id="CHEBI:29067"/>
        <dbReference type="ChEBI" id="CHEBI:43474"/>
        <dbReference type="ChEBI" id="CHEBI:59918"/>
        <dbReference type="EC" id="3.6.1.7"/>
    </reaction>
</comment>
<dbReference type="EC" id="3.6.1.7" evidence="1 2"/>
<comment type="similarity">
    <text evidence="3">Belongs to the acylphosphatase family.</text>
</comment>
<feature type="active site" evidence="1">
    <location>
        <position position="38"/>
    </location>
</feature>
<name>A0ABR3GWD3_9PEZI</name>
<feature type="domain" description="Acylphosphatase-like" evidence="4">
    <location>
        <begin position="5"/>
        <end position="92"/>
    </location>
</feature>
<evidence type="ECO:0000256" key="2">
    <source>
        <dbReference type="RuleBase" id="RU000553"/>
    </source>
</evidence>
<dbReference type="InterPro" id="IPR020456">
    <property type="entry name" value="Acylphosphatase"/>
</dbReference>
<protein>
    <recommendedName>
        <fullName evidence="1 2">Acylphosphatase</fullName>
        <ecNumber evidence="1 2">3.6.1.7</ecNumber>
    </recommendedName>
</protein>
<sequence length="95" mass="10717">MAIKRIHFLVHGDVQGVFFRKFTVEKATSHSLTGYVRNIGNGKVEGEAQGEEESIKHFLKDLDKGPLAAHVIRVDKTDKEVLEGEGEFRKVKNVR</sequence>
<evidence type="ECO:0000256" key="3">
    <source>
        <dbReference type="RuleBase" id="RU004168"/>
    </source>
</evidence>
<dbReference type="Gene3D" id="3.30.70.100">
    <property type="match status" value="1"/>
</dbReference>
<dbReference type="PROSITE" id="PS00150">
    <property type="entry name" value="ACYLPHOSPHATASE_1"/>
    <property type="match status" value="1"/>
</dbReference>
<dbReference type="PRINTS" id="PR00112">
    <property type="entry name" value="ACYLPHPHTASE"/>
</dbReference>
<dbReference type="PROSITE" id="PS51160">
    <property type="entry name" value="ACYLPHOSPHATASE_3"/>
    <property type="match status" value="1"/>
</dbReference>
<dbReference type="Proteomes" id="UP001447188">
    <property type="component" value="Unassembled WGS sequence"/>
</dbReference>
<dbReference type="InterPro" id="IPR001792">
    <property type="entry name" value="Acylphosphatase-like_dom"/>
</dbReference>
<proteinExistence type="inferred from homology"/>
<dbReference type="SUPFAM" id="SSF54975">
    <property type="entry name" value="Acylphosphatase/BLUF domain-like"/>
    <property type="match status" value="1"/>
</dbReference>
<keyword evidence="1 2" id="KW-0378">Hydrolase</keyword>
<dbReference type="InterPro" id="IPR036046">
    <property type="entry name" value="Acylphosphatase-like_dom_sf"/>
</dbReference>
<evidence type="ECO:0000256" key="1">
    <source>
        <dbReference type="PROSITE-ProRule" id="PRU00520"/>
    </source>
</evidence>
<evidence type="ECO:0000313" key="6">
    <source>
        <dbReference type="Proteomes" id="UP001447188"/>
    </source>
</evidence>
<dbReference type="PANTHER" id="PTHR47268">
    <property type="entry name" value="ACYLPHOSPHATASE"/>
    <property type="match status" value="1"/>
</dbReference>
<dbReference type="Pfam" id="PF00708">
    <property type="entry name" value="Acylphosphatase"/>
    <property type="match status" value="1"/>
</dbReference>
<accession>A0ABR3GWD3</accession>
<comment type="caution">
    <text evidence="5">The sequence shown here is derived from an EMBL/GenBank/DDBJ whole genome shotgun (WGS) entry which is preliminary data.</text>
</comment>
<keyword evidence="6" id="KW-1185">Reference proteome</keyword>